<proteinExistence type="predicted"/>
<sequence>MEKELLKRSDDYAEEEIKKSKIGTDLKYRHQYIPSLVAFYVVLHIFGIWGMYAYFFKIKLATFIWATITGFFSGMGVVLGSHRGYSHKSFKATLPLQLFLVFCHTMSGQYHIYWWARDHRLHHKFSDTDADPYNASRGFFFTHSGWLMAKKHPLVLEKGKLIDVSDLEQDKLVMFQKKYILPLHILCTFIIPTLVPVYFWNENFWTSVLVNYFFRYMCILHETSSVNSFAHLYGTKPVDKRISPVQSKIADWATCGDGWHNYHHTFPWDCGMSEFGYTKGLSTRLLEFWAYCGLAYDLKRAPKSVVIGHARRHGDGSLVIGDKLWI</sequence>
<evidence type="ECO:0000313" key="1">
    <source>
        <dbReference type="EMBL" id="KAJ8672744.1"/>
    </source>
</evidence>
<gene>
    <name evidence="1" type="ORF">QAD02_004004</name>
</gene>
<comment type="caution">
    <text evidence="1">The sequence shown here is derived from an EMBL/GenBank/DDBJ whole genome shotgun (WGS) entry which is preliminary data.</text>
</comment>
<keyword evidence="2" id="KW-1185">Reference proteome</keyword>
<protein>
    <submittedName>
        <fullName evidence="1">Uncharacterized protein</fullName>
    </submittedName>
</protein>
<name>A0ACC2NNB1_9HYME</name>
<evidence type="ECO:0000313" key="2">
    <source>
        <dbReference type="Proteomes" id="UP001239111"/>
    </source>
</evidence>
<reference evidence="1" key="1">
    <citation type="submission" date="2023-04" db="EMBL/GenBank/DDBJ databases">
        <title>A chromosome-level genome assembly of the parasitoid wasp Eretmocerus hayati.</title>
        <authorList>
            <person name="Zhong Y."/>
            <person name="Liu S."/>
            <person name="Liu Y."/>
        </authorList>
    </citation>
    <scope>NUCLEOTIDE SEQUENCE</scope>
    <source>
        <strain evidence="1">ZJU_SS_LIU_2023</strain>
    </source>
</reference>
<dbReference type="Proteomes" id="UP001239111">
    <property type="component" value="Chromosome 3"/>
</dbReference>
<accession>A0ACC2NNB1</accession>
<dbReference type="EMBL" id="CM056743">
    <property type="protein sequence ID" value="KAJ8672744.1"/>
    <property type="molecule type" value="Genomic_DNA"/>
</dbReference>
<organism evidence="1 2">
    <name type="scientific">Eretmocerus hayati</name>
    <dbReference type="NCBI Taxonomy" id="131215"/>
    <lineage>
        <taxon>Eukaryota</taxon>
        <taxon>Metazoa</taxon>
        <taxon>Ecdysozoa</taxon>
        <taxon>Arthropoda</taxon>
        <taxon>Hexapoda</taxon>
        <taxon>Insecta</taxon>
        <taxon>Pterygota</taxon>
        <taxon>Neoptera</taxon>
        <taxon>Endopterygota</taxon>
        <taxon>Hymenoptera</taxon>
        <taxon>Apocrita</taxon>
        <taxon>Proctotrupomorpha</taxon>
        <taxon>Chalcidoidea</taxon>
        <taxon>Aphelinidae</taxon>
        <taxon>Aphelininae</taxon>
        <taxon>Eretmocerus</taxon>
    </lineage>
</organism>